<comment type="caution">
    <text evidence="1">The sequence shown here is derived from an EMBL/GenBank/DDBJ whole genome shotgun (WGS) entry which is preliminary data.</text>
</comment>
<dbReference type="Pfam" id="PF04749">
    <property type="entry name" value="PLAC8"/>
    <property type="match status" value="1"/>
</dbReference>
<name>A0AAN7RDV3_TRANT</name>
<proteinExistence type="predicted"/>
<evidence type="ECO:0000313" key="2">
    <source>
        <dbReference type="Proteomes" id="UP001346149"/>
    </source>
</evidence>
<organism evidence="1 2">
    <name type="scientific">Trapa natans</name>
    <name type="common">Water chestnut</name>
    <dbReference type="NCBI Taxonomy" id="22666"/>
    <lineage>
        <taxon>Eukaryota</taxon>
        <taxon>Viridiplantae</taxon>
        <taxon>Streptophyta</taxon>
        <taxon>Embryophyta</taxon>
        <taxon>Tracheophyta</taxon>
        <taxon>Spermatophyta</taxon>
        <taxon>Magnoliopsida</taxon>
        <taxon>eudicotyledons</taxon>
        <taxon>Gunneridae</taxon>
        <taxon>Pentapetalae</taxon>
        <taxon>rosids</taxon>
        <taxon>malvids</taxon>
        <taxon>Myrtales</taxon>
        <taxon>Lythraceae</taxon>
        <taxon>Trapa</taxon>
    </lineage>
</organism>
<evidence type="ECO:0000313" key="1">
    <source>
        <dbReference type="EMBL" id="KAK4799682.1"/>
    </source>
</evidence>
<dbReference type="InterPro" id="IPR006461">
    <property type="entry name" value="PLAC_motif_containing"/>
</dbReference>
<dbReference type="AlphaFoldDB" id="A0AAN7RDV3"/>
<sequence length="178" mass="19304">MCPRKTGAAANSAPQSAPPQIYIPPPVVIAPPTPAQKAPGKWTTGLFDCYEDVPNCVITLMCPCITFGQIAEIVDKGTTTCCGAATICSCLSCLFFGFFCCYTCTFRSKVRGLSSIPGDPLIDCFIHLLLYYCAFCQEYRELKNRGLDPSAGWAASHQTMQQPAIPVVMAPPVQMMHH</sequence>
<accession>A0AAN7RDV3</accession>
<gene>
    <name evidence="1" type="ORF">SAY86_025047</name>
</gene>
<keyword evidence="2" id="KW-1185">Reference proteome</keyword>
<dbReference type="EMBL" id="JAXQNO010000004">
    <property type="protein sequence ID" value="KAK4799682.1"/>
    <property type="molecule type" value="Genomic_DNA"/>
</dbReference>
<dbReference type="Proteomes" id="UP001346149">
    <property type="component" value="Unassembled WGS sequence"/>
</dbReference>
<dbReference type="NCBIfam" id="TIGR01571">
    <property type="entry name" value="A_thal_Cys_rich"/>
    <property type="match status" value="1"/>
</dbReference>
<protein>
    <submittedName>
        <fullName evidence="1">Uncharacterized protein</fullName>
    </submittedName>
</protein>
<reference evidence="1 2" key="1">
    <citation type="journal article" date="2023" name="Hortic Res">
        <title>Pangenome of water caltrop reveals structural variations and asymmetric subgenome divergence after allopolyploidization.</title>
        <authorList>
            <person name="Zhang X."/>
            <person name="Chen Y."/>
            <person name="Wang L."/>
            <person name="Yuan Y."/>
            <person name="Fang M."/>
            <person name="Shi L."/>
            <person name="Lu R."/>
            <person name="Comes H.P."/>
            <person name="Ma Y."/>
            <person name="Chen Y."/>
            <person name="Huang G."/>
            <person name="Zhou Y."/>
            <person name="Zheng Z."/>
            <person name="Qiu Y."/>
        </authorList>
    </citation>
    <scope>NUCLEOTIDE SEQUENCE [LARGE SCALE GENOMIC DNA]</scope>
    <source>
        <strain evidence="1">F231</strain>
    </source>
</reference>
<dbReference type="PANTHER" id="PTHR15907">
    <property type="entry name" value="DUF614 FAMILY PROTEIN-RELATED"/>
    <property type="match status" value="1"/>
</dbReference>